<feature type="compositionally biased region" description="Polar residues" evidence="7">
    <location>
        <begin position="1901"/>
        <end position="1914"/>
    </location>
</feature>
<evidence type="ECO:0000256" key="1">
    <source>
        <dbReference type="ARBA" id="ARBA00010886"/>
    </source>
</evidence>
<evidence type="ECO:0000313" key="10">
    <source>
        <dbReference type="Proteomes" id="UP000001548"/>
    </source>
</evidence>
<dbReference type="SUPFAM" id="SSF55874">
    <property type="entry name" value="ATPase domain of HSP90 chaperone/DNA topoisomerase II/histidine kinase"/>
    <property type="match status" value="1"/>
</dbReference>
<dbReference type="InterPro" id="IPR036890">
    <property type="entry name" value="HATPase_C_sf"/>
</dbReference>
<dbReference type="PANTHER" id="PTHR43671:SF106">
    <property type="entry name" value="NIMA-LIKE KINASE"/>
    <property type="match status" value="1"/>
</dbReference>
<dbReference type="Proteomes" id="UP000001548">
    <property type="component" value="Unassembled WGS sequence"/>
</dbReference>
<dbReference type="Gene3D" id="3.30.565.10">
    <property type="entry name" value="Histidine kinase-like ATPase, C-terminal domain"/>
    <property type="match status" value="1"/>
</dbReference>
<feature type="domain" description="Protein kinase" evidence="8">
    <location>
        <begin position="27"/>
        <end position="376"/>
    </location>
</feature>
<keyword evidence="2" id="KW-0808">Transferase</keyword>
<dbReference type="GO" id="GO:0004674">
    <property type="term" value="F:protein serine/threonine kinase activity"/>
    <property type="evidence" value="ECO:0000318"/>
    <property type="project" value="GO_Central"/>
</dbReference>
<feature type="region of interest" description="Disordered" evidence="7">
    <location>
        <begin position="865"/>
        <end position="913"/>
    </location>
</feature>
<comment type="caution">
    <text evidence="9">The sequence shown here is derived from an EMBL/GenBank/DDBJ whole genome shotgun (WGS) entry which is preliminary data.</text>
</comment>
<gene>
    <name evidence="9" type="ORF">GL50803_0096363</name>
</gene>
<feature type="compositionally biased region" description="Polar residues" evidence="7">
    <location>
        <begin position="875"/>
        <end position="890"/>
    </location>
</feature>
<dbReference type="InterPro" id="IPR011009">
    <property type="entry name" value="Kinase-like_dom_sf"/>
</dbReference>
<dbReference type="SUPFAM" id="SSF56112">
    <property type="entry name" value="Protein kinase-like (PK-like)"/>
    <property type="match status" value="1"/>
</dbReference>
<feature type="region of interest" description="Disordered" evidence="7">
    <location>
        <begin position="933"/>
        <end position="960"/>
    </location>
</feature>
<organism evidence="9 10">
    <name type="scientific">Giardia intestinalis (strain ATCC 50803 / WB clone C6)</name>
    <name type="common">Giardia lamblia</name>
    <dbReference type="NCBI Taxonomy" id="184922"/>
    <lineage>
        <taxon>Eukaryota</taxon>
        <taxon>Metamonada</taxon>
        <taxon>Diplomonadida</taxon>
        <taxon>Hexamitidae</taxon>
        <taxon>Giardiinae</taxon>
        <taxon>Giardia</taxon>
    </lineage>
</organism>
<feature type="region of interest" description="Disordered" evidence="7">
    <location>
        <begin position="1023"/>
        <end position="1048"/>
    </location>
</feature>
<feature type="compositionally biased region" description="Low complexity" evidence="7">
    <location>
        <begin position="1661"/>
        <end position="1672"/>
    </location>
</feature>
<proteinExistence type="inferred from homology"/>
<keyword evidence="5 6" id="KW-0067">ATP-binding</keyword>
<dbReference type="InterPro" id="IPR050660">
    <property type="entry name" value="NEK_Ser/Thr_kinase"/>
</dbReference>
<dbReference type="Pfam" id="PF00069">
    <property type="entry name" value="Pkinase"/>
    <property type="match status" value="1"/>
</dbReference>
<keyword evidence="4 9" id="KW-0418">Kinase</keyword>
<feature type="region of interest" description="Disordered" evidence="7">
    <location>
        <begin position="1901"/>
        <end position="1922"/>
    </location>
</feature>
<evidence type="ECO:0000259" key="8">
    <source>
        <dbReference type="PROSITE" id="PS50011"/>
    </source>
</evidence>
<evidence type="ECO:0000256" key="3">
    <source>
        <dbReference type="ARBA" id="ARBA00022741"/>
    </source>
</evidence>
<feature type="binding site" evidence="6">
    <location>
        <position position="56"/>
    </location>
    <ligand>
        <name>ATP</name>
        <dbReference type="ChEBI" id="CHEBI:30616"/>
    </ligand>
</feature>
<dbReference type="InterPro" id="IPR000719">
    <property type="entry name" value="Prot_kinase_dom"/>
</dbReference>
<feature type="region of interest" description="Disordered" evidence="7">
    <location>
        <begin position="1652"/>
        <end position="1672"/>
    </location>
</feature>
<sequence>MPSGAFSFSQKSEINEHEYPQDKITHYIFGQCIGRGSFGSVYYCLHRESRNEFAAKIMSKRYLSKRFFIREFNTQGSEPLSGSDDAGQARAGASNQDTILSYLDLAYQEIEVMKTFRHPCLLRLYEVIQSTELDKLLMIMDLAEGPISSVAPNASHVNSNVVGMLRCIYNSTDLDNLLEYSSLCCTPMSLSFLRKAILHITLGLYALHSKDYVHADIKAANVLRLANGNFVLGDFSLTNHVSVTRTMSTVVSAAYASPDNRGLTKENDVWAFGVTLFMLLFGRHPASLCLHILVSKLPPPEDGGIIISPNPLKRLNHWSDVLREAPDALTNILNVNTASPHATVIQIIVGCLELDYKKRFTVPMIYDLIIGDHIKNTCYRVTNKFTLRLMLNFYKIQSSIILGSGLPPHLTDPSITSRFKVDIWRNAMQRHQFYKAGEDLELDLSLPLTQMILKKNYVTFLTDMVSTMDPSNEHSASFLISLALMGTDGDLDVYFYSKFIRLFLWGVSSKRTMDTYWSDIAYLLYNNMNYKRLHTSRTLKELNFPSIHSTDSEDSEEQHVMLLGKLEQELAPEICNLDMGCSPLFEFEQRNHYFVKDMFWNFPLNASFARTRILLMDQGLRPPQLVFYEMCMLKHDLSKSHGLATSLYASKSDKKGNSSDPQARFRSACASVVKRLTANDSSATSFLTGANYGSSALNTEGGKDADAMHFVEEDAYGMKGYDGGNLLSSTLGVMSGTGEPHCHGPAASAIKGVPSTLGDGASSASALAEDLFEEEIDLAKLSSLFSKQYISEQDIAGTGLYVDNFSFGSGEKASKNKVCVVAGGKADPSATAPFMKDLFNLDSRKDQNSMLGLGSFSLSTLQHRKASPAKKKTLHVNSAGQRKEGTSQADAHTPSDATDKKQLLSDSSSDDGDIVAVAASDSDDMDRAFGLEEEAAKKSGTSNGSDISDDDSDIEFVGSNSDNMDAAFGLISSSDESDVQDIMDMTDSSSEGDDYSDGYSSDGDIVAIGSDSEEMDAAFGLEKEPVKRESKQLSAPVSKPQPEARGSFDSLMVPETVSGEKRMEKPKPKMTLIAQSFDAFDEALEDKYMESLPDDEKQLYSVGGPLSYPLIGTGTVLPPNDDEGIQEVPLRAQGAENTFSFGSFASLRDSAMQLFSKRPLSDQQAQDAHSDAIETIGEDSTLILEPLVGVDRQKGGTLHNSFTSEGRAGNHIDSVSLKDPTYELKDKDTSPLTCMSVGKLDMGLDIDDEESNVFSQPFQMLSLTVDKSVKRLDAVSVMDPLTSEIHDTQASSQEAFALDINPEDSESIDRGINIGFAQNLPEDAGALTNQDDNFDCLHLSFHNDNIEYPHSDSHLSSREHHDDIIANANISNSSGEYDQSLRVGHVAHMAISQDSDEKVNAYLKDSEMHIPEEHMALLMTRTVILLIYSTWAVLQRFGHRYSKSMSLADAYSKFHILVDQVLSEGTHLYGKWREYKDKAQASKSTNEEVDPRVRMLLKYGTDKAHPYALTRTLATNILSVGRAYIQALCEELGTPTSFDDDWVSWPLLVNDCTQLHEVDLDSFLRFTPDNYKTYLQNKLTGSVRNSSFSQLTDASAFDQQNSSFSGSMEFFDNPMLPLENNTLAYDVHFGKSSVMATLPSISFSKNQTTTGLLSRGPSALPPGRNSVSGSRSVSTNLSVHDKLVCSLLHPQVVTDHSVIFQSHSNNLNNNELMKRKCASCSDFSLMADAAHSTEALLHASSVPLTKLNGFQDLLDPPSDDLASDSNVNAIEPHVSQVNRVSLDADESYAKTAEGSFIEQNVPATIDYCTTTSADSSLPHSLRSRSTFCGLSLCTERLRLIENSANFDVPLTFQSRSVSLRHKARAPHKMSRLSLHTHQRHHYGIRPIVEIVKTPSIMDSSISTSPTNVSLTEEQNVGKEKGDDGLFELSAQSSSLETDNLKIELITNDVVDLITPLKVSSGQVRSSSQEKCTRDSPLENSDSNRLALRPVSQNLHASNAHSTTDNIPLLSLSDKQQRLENLISHSIHPFLVSSWKLTKQRLTLNASGLNPNKGWVILSIIDVAHFLQGIAKIINVRSTTSSYGTDAPQVRLYCNENIVYEPRSLQNTVAHSRLPKTIKETVKLRQNVHDLWVNIGLDAAERSPLVGIRHSTKERQGYIIRRSTQHHDDEINKYEGDLDVTRAQVCSRKANGKVELRLKSLFDLLEIKNKDVFNADNAPATMNVGGKEIYGNDCSDFKQSGHSSSDDGYNIPSGYKILNTCMPAMGDMGKPVSIYRFSRNAPTGDYFTFLYANSVEGNRADFKDSLVPGDQNYLANWLIETDKIERPQAQMDEVIVQTQDSVKIKPLQIDSDAKVMPSILSTAAISINSQANLKRVGSSNISHSVLRRKSVSAANMFALYPRSAIGHMSEPSPQAPVEQPFENVSTPSVKLDDYQIAAVNEENSIEGLSTFQIEPVTSNMDMSSEQQTGTNDLNGYDFQLASSEMDSKALTDVHCFTISTLVSQPSLPAPLITEQDNNSEPEHPNDAEKRPLAMKSCTTGTRPLFPTITRQDYEAMENAQRQACTEGFADTGGNSTLQALCIDTGVYVNRMSFEEHVFMPHIFLEILLDLVVNARQYSKPSIVRAALFNCQESLYLVVNDCGIGLPKQCWQHAFFHQQELADISQCLGSGLARAILITRAYGGIINVSSCKNGGTRLILKIPLPKESTFIDA</sequence>
<dbReference type="Gene3D" id="3.30.200.20">
    <property type="entry name" value="Phosphorylase Kinase, domain 1"/>
    <property type="match status" value="1"/>
</dbReference>
<dbReference type="EMBL" id="AACB03000002">
    <property type="protein sequence ID" value="KAE8303630.1"/>
    <property type="molecule type" value="Genomic_DNA"/>
</dbReference>
<reference evidence="9 10" key="1">
    <citation type="journal article" date="2007" name="Science">
        <title>Genomic minimalism in the early diverging intestinal parasite Giardia lamblia.</title>
        <authorList>
            <person name="Morrison H.G."/>
            <person name="McArthur A.G."/>
            <person name="Gillin F.D."/>
            <person name="Aley S.B."/>
            <person name="Adam R.D."/>
            <person name="Olsen G.J."/>
            <person name="Best A.A."/>
            <person name="Cande W.Z."/>
            <person name="Chen F."/>
            <person name="Cipriano M.J."/>
            <person name="Davids B.J."/>
            <person name="Dawson S.C."/>
            <person name="Elmendorf H.G."/>
            <person name="Hehl A.B."/>
            <person name="Holder M.E."/>
            <person name="Huse S.M."/>
            <person name="Kim U.U."/>
            <person name="Lasek-Nesselquist E."/>
            <person name="Manning G."/>
            <person name="Nigam A."/>
            <person name="Nixon J.E."/>
            <person name="Palm D."/>
            <person name="Passamaneck N.E."/>
            <person name="Prabhu A."/>
            <person name="Reich C.I."/>
            <person name="Reiner D.S."/>
            <person name="Samuelson J."/>
            <person name="Svard S.G."/>
            <person name="Sogin M.L."/>
        </authorList>
    </citation>
    <scope>NUCLEOTIDE SEQUENCE [LARGE SCALE GENOMIC DNA]</scope>
    <source>
        <strain evidence="9 10">WB C6</strain>
    </source>
</reference>
<name>A0A644F600_GIAIC</name>
<dbReference type="GO" id="GO:0005524">
    <property type="term" value="F:ATP binding"/>
    <property type="evidence" value="ECO:0007669"/>
    <property type="project" value="UniProtKB-UniRule"/>
</dbReference>
<dbReference type="PROSITE" id="PS50011">
    <property type="entry name" value="PROTEIN_KINASE_DOM"/>
    <property type="match status" value="1"/>
</dbReference>
<dbReference type="PROSITE" id="PS00107">
    <property type="entry name" value="PROTEIN_KINASE_ATP"/>
    <property type="match status" value="1"/>
</dbReference>
<feature type="compositionally biased region" description="Basic and acidic residues" evidence="7">
    <location>
        <begin position="2519"/>
        <end position="2529"/>
    </location>
</feature>
<accession>A0A644F600</accession>
<dbReference type="InParanoid" id="A0A644F600"/>
<evidence type="ECO:0000256" key="7">
    <source>
        <dbReference type="SAM" id="MobiDB-lite"/>
    </source>
</evidence>
<dbReference type="InterPro" id="IPR017441">
    <property type="entry name" value="Protein_kinase_ATP_BS"/>
</dbReference>
<feature type="compositionally biased region" description="Basic residues" evidence="7">
    <location>
        <begin position="865"/>
        <end position="874"/>
    </location>
</feature>
<evidence type="ECO:0000256" key="6">
    <source>
        <dbReference type="PROSITE-ProRule" id="PRU10141"/>
    </source>
</evidence>
<evidence type="ECO:0000256" key="5">
    <source>
        <dbReference type="ARBA" id="ARBA00022840"/>
    </source>
</evidence>
<feature type="region of interest" description="Disordered" evidence="7">
    <location>
        <begin position="2506"/>
        <end position="2529"/>
    </location>
</feature>
<dbReference type="SMART" id="SM00220">
    <property type="entry name" value="S_TKc"/>
    <property type="match status" value="1"/>
</dbReference>
<protein>
    <submittedName>
        <fullName evidence="9">Kinase, CAMKK</fullName>
    </submittedName>
</protein>
<evidence type="ECO:0000256" key="4">
    <source>
        <dbReference type="ARBA" id="ARBA00022777"/>
    </source>
</evidence>
<feature type="region of interest" description="Disordered" evidence="7">
    <location>
        <begin position="1963"/>
        <end position="1983"/>
    </location>
</feature>
<dbReference type="Gene3D" id="1.10.510.10">
    <property type="entry name" value="Transferase(Phosphotransferase) domain 1"/>
    <property type="match status" value="1"/>
</dbReference>
<keyword evidence="10" id="KW-1185">Reference proteome</keyword>
<evidence type="ECO:0000313" key="9">
    <source>
        <dbReference type="EMBL" id="KAE8303630.1"/>
    </source>
</evidence>
<evidence type="ECO:0000256" key="2">
    <source>
        <dbReference type="ARBA" id="ARBA00022679"/>
    </source>
</evidence>
<keyword evidence="3 6" id="KW-0547">Nucleotide-binding</keyword>
<dbReference type="PANTHER" id="PTHR43671">
    <property type="entry name" value="SERINE/THREONINE-PROTEIN KINASE NEK"/>
    <property type="match status" value="1"/>
</dbReference>
<comment type="similarity">
    <text evidence="1">Belongs to the protein kinase superfamily. NEK Ser/Thr protein kinase family. NIMA subfamily.</text>
</comment>